<feature type="domain" description="Peptidase M28" evidence="2">
    <location>
        <begin position="170"/>
        <end position="381"/>
    </location>
</feature>
<organism evidence="3 4">
    <name type="scientific">Gemmatirosa kalamazoonensis</name>
    <dbReference type="NCBI Taxonomy" id="861299"/>
    <lineage>
        <taxon>Bacteria</taxon>
        <taxon>Pseudomonadati</taxon>
        <taxon>Gemmatimonadota</taxon>
        <taxon>Gemmatimonadia</taxon>
        <taxon>Gemmatimonadales</taxon>
        <taxon>Gemmatimonadaceae</taxon>
        <taxon>Gemmatirosa</taxon>
    </lineage>
</organism>
<dbReference type="SUPFAM" id="SSF53187">
    <property type="entry name" value="Zn-dependent exopeptidases"/>
    <property type="match status" value="1"/>
</dbReference>
<dbReference type="Proteomes" id="UP000019151">
    <property type="component" value="Plasmid 1"/>
</dbReference>
<dbReference type="InParanoid" id="W0RSA3"/>
<keyword evidence="4" id="KW-1185">Reference proteome</keyword>
<dbReference type="GO" id="GO:0008235">
    <property type="term" value="F:metalloexopeptidase activity"/>
    <property type="evidence" value="ECO:0007669"/>
    <property type="project" value="InterPro"/>
</dbReference>
<dbReference type="RefSeq" id="WP_025413812.1">
    <property type="nucleotide sequence ID" value="NZ_CP007129.1"/>
</dbReference>
<keyword evidence="1" id="KW-0732">Signal</keyword>
<dbReference type="Gene3D" id="3.40.630.10">
    <property type="entry name" value="Zn peptidases"/>
    <property type="match status" value="1"/>
</dbReference>
<dbReference type="PANTHER" id="PTHR12147:SF26">
    <property type="entry name" value="PEPTIDASE M28 DOMAIN-CONTAINING PROTEIN"/>
    <property type="match status" value="1"/>
</dbReference>
<dbReference type="KEGG" id="gba:J421_4938"/>
<gene>
    <name evidence="3" type="ORF">J421_4938</name>
</gene>
<name>W0RSA3_9BACT</name>
<dbReference type="InterPro" id="IPR007484">
    <property type="entry name" value="Peptidase_M28"/>
</dbReference>
<evidence type="ECO:0000313" key="3">
    <source>
        <dbReference type="EMBL" id="AHG92473.1"/>
    </source>
</evidence>
<evidence type="ECO:0000259" key="2">
    <source>
        <dbReference type="Pfam" id="PF04389"/>
    </source>
</evidence>
<dbReference type="GO" id="GO:0006508">
    <property type="term" value="P:proteolysis"/>
    <property type="evidence" value="ECO:0007669"/>
    <property type="project" value="InterPro"/>
</dbReference>
<dbReference type="OrthoDB" id="9769665at2"/>
<geneLocation type="plasmid" evidence="3 4">
    <name>1</name>
</geneLocation>
<evidence type="ECO:0000313" key="4">
    <source>
        <dbReference type="Proteomes" id="UP000019151"/>
    </source>
</evidence>
<dbReference type="Pfam" id="PF04389">
    <property type="entry name" value="Peptidase_M28"/>
    <property type="match status" value="1"/>
</dbReference>
<sequence length="413" mass="45207">MKTRIIAASLVLLAAEAGAQQAQVVPLPPATVDTTDPASVLVGRLDLEHYKATVKGLTQFGDRRQGTKRNRDAVDWIEAQLKSYGCTNTERIKYTYEPPPPRTVDSATRARAAAAGRSAQAQGGGRLRGVRTRTGVNTDSLRQPDPRIRALDAEPTTPGPREEVYCTKIGETHPEEMYIVGGHMDGHGWNEAANDDGSGTAVVMELARVFSMPDVHTDRSIRFILWNNEETGLNGAHAYVDQRAALQGKESPAGSGKYPEPKWLGMIQHDMMMFDHGMPRPDGTISPEQRPEADVNIEFQSNSKMADSSQKLAWIFHRANEKYATDYPAQVGPHMTNTDSDPFKDLVAAISLRENERGREVGAGWDPHWHQPTDVFATFSDKDFRLGLNAAQTTLGAVATLTGAKLGGIPVRK</sequence>
<dbReference type="AlphaFoldDB" id="W0RSA3"/>
<accession>W0RSA3</accession>
<reference evidence="3 4" key="1">
    <citation type="journal article" date="2014" name="Genome Announc.">
        <title>Genome Sequence and Methylome of Soil Bacterium Gemmatirosa kalamazoonensis KBS708T, a Member of the Rarely Cultivated Gemmatimonadetes Phylum.</title>
        <authorList>
            <person name="Debruyn J.M."/>
            <person name="Radosevich M."/>
            <person name="Wommack K.E."/>
            <person name="Polson S.W."/>
            <person name="Hauser L.J."/>
            <person name="Fawaz M.N."/>
            <person name="Korlach J."/>
            <person name="Tsai Y.C."/>
        </authorList>
    </citation>
    <scope>NUCLEOTIDE SEQUENCE [LARGE SCALE GENOMIC DNA]</scope>
    <source>
        <strain evidence="3 4">KBS708</strain>
        <plasmid evidence="4">Plasmid 1</plasmid>
    </source>
</reference>
<proteinExistence type="predicted"/>
<keyword evidence="3" id="KW-0614">Plasmid</keyword>
<dbReference type="PANTHER" id="PTHR12147">
    <property type="entry name" value="METALLOPEPTIDASE M28 FAMILY MEMBER"/>
    <property type="match status" value="1"/>
</dbReference>
<feature type="signal peptide" evidence="1">
    <location>
        <begin position="1"/>
        <end position="22"/>
    </location>
</feature>
<dbReference type="PATRIC" id="fig|861299.3.peg.4993"/>
<dbReference type="EMBL" id="CP007129">
    <property type="protein sequence ID" value="AHG92473.1"/>
    <property type="molecule type" value="Genomic_DNA"/>
</dbReference>
<dbReference type="HOGENOM" id="CLU_682894_0_0_0"/>
<dbReference type="InterPro" id="IPR045175">
    <property type="entry name" value="M28_fam"/>
</dbReference>
<protein>
    <submittedName>
        <fullName evidence="3">Peptidase M28</fullName>
    </submittedName>
</protein>
<feature type="chain" id="PRO_5004795354" evidence="1">
    <location>
        <begin position="23"/>
        <end position="413"/>
    </location>
</feature>
<evidence type="ECO:0000256" key="1">
    <source>
        <dbReference type="SAM" id="SignalP"/>
    </source>
</evidence>